<dbReference type="InterPro" id="IPR006680">
    <property type="entry name" value="Amidohydro-rel"/>
</dbReference>
<reference evidence="3" key="1">
    <citation type="journal article" date="2014" name="Int. J. Syst. Evol. Microbiol.">
        <title>Complete genome sequence of Corynebacterium casei LMG S-19264T (=DSM 44701T), isolated from a smear-ripened cheese.</title>
        <authorList>
            <consortium name="US DOE Joint Genome Institute (JGI-PGF)"/>
            <person name="Walter F."/>
            <person name="Albersmeier A."/>
            <person name="Kalinowski J."/>
            <person name="Ruckert C."/>
        </authorList>
    </citation>
    <scope>NUCLEOTIDE SEQUENCE</scope>
    <source>
        <strain evidence="3">JCM 19831</strain>
    </source>
</reference>
<sequence length="283" mass="32169">MIVDAHTHVWPRWPYRPDVPDSESRGRAENLLLEMDRAGVGAALLVNARIEHAEDNNDYGAEVAAVHRGRLLQVADIDSRFGPDYHRPGAADRLRATIEKYQPVGVSHYLAPDNDGWLLSDEGREFFRVAQDARLLVTLAAPPNWYDDLRDVARRFPGLPIMVNHLAVVMLHPNGIDAGLRLVLDREDVPNLLVKVSGYYYGHERPWDYPYLDRLPIVKAFAENWGVGRMVWSSDWPSLLPHHSYRQALQVLRDHADFLSADDVARIQGGTLETLLRERGHLQ</sequence>
<evidence type="ECO:0000259" key="2">
    <source>
        <dbReference type="Pfam" id="PF04909"/>
    </source>
</evidence>
<reference evidence="3" key="2">
    <citation type="submission" date="2020-09" db="EMBL/GenBank/DDBJ databases">
        <authorList>
            <person name="Sun Q."/>
            <person name="Ohkuma M."/>
        </authorList>
    </citation>
    <scope>NUCLEOTIDE SEQUENCE</scope>
    <source>
        <strain evidence="3">JCM 19831</strain>
    </source>
</reference>
<gene>
    <name evidence="3" type="ORF">GCM10007977_043460</name>
</gene>
<dbReference type="EMBL" id="BMPI01000020">
    <property type="protein sequence ID" value="GGM37367.1"/>
    <property type="molecule type" value="Genomic_DNA"/>
</dbReference>
<dbReference type="InterPro" id="IPR032466">
    <property type="entry name" value="Metal_Hydrolase"/>
</dbReference>
<accession>A0A917TU30</accession>
<dbReference type="GO" id="GO:0016831">
    <property type="term" value="F:carboxy-lyase activity"/>
    <property type="evidence" value="ECO:0007669"/>
    <property type="project" value="InterPro"/>
</dbReference>
<dbReference type="GO" id="GO:0016787">
    <property type="term" value="F:hydrolase activity"/>
    <property type="evidence" value="ECO:0007669"/>
    <property type="project" value="UniProtKB-KW"/>
</dbReference>
<dbReference type="RefSeq" id="WP_190251730.1">
    <property type="nucleotide sequence ID" value="NZ_BMPI01000020.1"/>
</dbReference>
<dbReference type="PANTHER" id="PTHR21240">
    <property type="entry name" value="2-AMINO-3-CARBOXYLMUCONATE-6-SEMIALDEHYDE DECARBOXYLASE"/>
    <property type="match status" value="1"/>
</dbReference>
<keyword evidence="1" id="KW-0456">Lyase</keyword>
<dbReference type="Gene3D" id="3.20.20.140">
    <property type="entry name" value="Metal-dependent hydrolases"/>
    <property type="match status" value="1"/>
</dbReference>
<name>A0A917TU30_9ACTN</name>
<evidence type="ECO:0000313" key="3">
    <source>
        <dbReference type="EMBL" id="GGM37367.1"/>
    </source>
</evidence>
<protein>
    <submittedName>
        <fullName evidence="3">Metal-dependent hydrolase</fullName>
    </submittedName>
</protein>
<proteinExistence type="predicted"/>
<dbReference type="SUPFAM" id="SSF51556">
    <property type="entry name" value="Metallo-dependent hydrolases"/>
    <property type="match status" value="1"/>
</dbReference>
<keyword evidence="4" id="KW-1185">Reference proteome</keyword>
<dbReference type="AlphaFoldDB" id="A0A917TU30"/>
<dbReference type="InterPro" id="IPR032465">
    <property type="entry name" value="ACMSD"/>
</dbReference>
<evidence type="ECO:0000256" key="1">
    <source>
        <dbReference type="ARBA" id="ARBA00023239"/>
    </source>
</evidence>
<comment type="caution">
    <text evidence="3">The sequence shown here is derived from an EMBL/GenBank/DDBJ whole genome shotgun (WGS) entry which is preliminary data.</text>
</comment>
<dbReference type="Pfam" id="PF04909">
    <property type="entry name" value="Amidohydro_2"/>
    <property type="match status" value="1"/>
</dbReference>
<feature type="domain" description="Amidohydrolase-related" evidence="2">
    <location>
        <begin position="3"/>
        <end position="271"/>
    </location>
</feature>
<evidence type="ECO:0000313" key="4">
    <source>
        <dbReference type="Proteomes" id="UP000642070"/>
    </source>
</evidence>
<organism evidence="3 4">
    <name type="scientific">Dactylosporangium sucinum</name>
    <dbReference type="NCBI Taxonomy" id="1424081"/>
    <lineage>
        <taxon>Bacteria</taxon>
        <taxon>Bacillati</taxon>
        <taxon>Actinomycetota</taxon>
        <taxon>Actinomycetes</taxon>
        <taxon>Micromonosporales</taxon>
        <taxon>Micromonosporaceae</taxon>
        <taxon>Dactylosporangium</taxon>
    </lineage>
</organism>
<keyword evidence="3" id="KW-0378">Hydrolase</keyword>
<dbReference type="PANTHER" id="PTHR21240:SF19">
    <property type="entry name" value="CATALYTIC_ HYDROLASE"/>
    <property type="match status" value="1"/>
</dbReference>
<dbReference type="Proteomes" id="UP000642070">
    <property type="component" value="Unassembled WGS sequence"/>
</dbReference>